<dbReference type="InterPro" id="IPR002872">
    <property type="entry name" value="Proline_DH_dom"/>
</dbReference>
<dbReference type="GO" id="GO:0004657">
    <property type="term" value="F:proline dehydrogenase activity"/>
    <property type="evidence" value="ECO:0007669"/>
    <property type="project" value="InterPro"/>
</dbReference>
<dbReference type="PANTHER" id="PTHR13914">
    <property type="entry name" value="PROLINE OXIDASE"/>
    <property type="match status" value="1"/>
</dbReference>
<dbReference type="InterPro" id="IPR029041">
    <property type="entry name" value="FAD-linked_oxidoreductase-like"/>
</dbReference>
<accession>A0A8I1AVW3</accession>
<dbReference type="InterPro" id="IPR015659">
    <property type="entry name" value="Proline_oxidase"/>
</dbReference>
<evidence type="ECO:0000313" key="3">
    <source>
        <dbReference type="EMBL" id="MBH9702735.1"/>
    </source>
</evidence>
<dbReference type="GO" id="GO:0010133">
    <property type="term" value="P:L-proline catabolic process to L-glutamate"/>
    <property type="evidence" value="ECO:0007669"/>
    <property type="project" value="TreeGrafter"/>
</dbReference>
<dbReference type="Gene3D" id="3.20.20.220">
    <property type="match status" value="1"/>
</dbReference>
<dbReference type="GO" id="GO:0071949">
    <property type="term" value="F:FAD binding"/>
    <property type="evidence" value="ECO:0007669"/>
    <property type="project" value="TreeGrafter"/>
</dbReference>
<dbReference type="EMBL" id="JAEDXG010000159">
    <property type="protein sequence ID" value="MBH9702735.1"/>
    <property type="molecule type" value="Genomic_DNA"/>
</dbReference>
<dbReference type="SUPFAM" id="SSF51730">
    <property type="entry name" value="FAD-linked oxidoreductase"/>
    <property type="match status" value="1"/>
</dbReference>
<dbReference type="AlphaFoldDB" id="A0A8I1AVW3"/>
<feature type="domain" description="Proline dehydrogenase" evidence="2">
    <location>
        <begin position="39"/>
        <end position="246"/>
    </location>
</feature>
<dbReference type="SUPFAM" id="SSF81935">
    <property type="entry name" value="N-terminal domain of bifunctional PutA protein"/>
    <property type="match status" value="1"/>
</dbReference>
<organism evidence="3 4">
    <name type="scientific">Burkholderia cepacia</name>
    <name type="common">Pseudomonas cepacia</name>
    <dbReference type="NCBI Taxonomy" id="292"/>
    <lineage>
        <taxon>Bacteria</taxon>
        <taxon>Pseudomonadati</taxon>
        <taxon>Pseudomonadota</taxon>
        <taxon>Betaproteobacteria</taxon>
        <taxon>Burkholderiales</taxon>
        <taxon>Burkholderiaceae</taxon>
        <taxon>Burkholderia</taxon>
        <taxon>Burkholderia cepacia complex</taxon>
    </lineage>
</organism>
<evidence type="ECO:0000259" key="2">
    <source>
        <dbReference type="Pfam" id="PF01619"/>
    </source>
</evidence>
<evidence type="ECO:0000313" key="4">
    <source>
        <dbReference type="Proteomes" id="UP000645612"/>
    </source>
</evidence>
<dbReference type="Proteomes" id="UP000645612">
    <property type="component" value="Unassembled WGS sequence"/>
</dbReference>
<keyword evidence="1" id="KW-0560">Oxidoreductase</keyword>
<reference evidence="3" key="1">
    <citation type="submission" date="2020-12" db="EMBL/GenBank/DDBJ databases">
        <title>Burkholderia cepacia complex in Mexico.</title>
        <authorList>
            <person name="Estrada P."/>
        </authorList>
    </citation>
    <scope>NUCLEOTIDE SEQUENCE</scope>
    <source>
        <strain evidence="3">871</strain>
    </source>
</reference>
<dbReference type="GO" id="GO:0003842">
    <property type="term" value="F:L-glutamate gamma-semialdehyde dehydrogenase activity"/>
    <property type="evidence" value="ECO:0007669"/>
    <property type="project" value="InterPro"/>
</dbReference>
<name>A0A8I1AVW3_BURCE</name>
<gene>
    <name evidence="3" type="ORF">JAO13_40625</name>
</gene>
<feature type="non-terminal residue" evidence="3">
    <location>
        <position position="1"/>
    </location>
</feature>
<dbReference type="PANTHER" id="PTHR13914:SF0">
    <property type="entry name" value="PROLINE DEHYDROGENASE 1, MITOCHONDRIAL"/>
    <property type="match status" value="1"/>
</dbReference>
<dbReference type="RefSeq" id="WP_198114931.1">
    <property type="nucleotide sequence ID" value="NZ_JAEDXG010000159.1"/>
</dbReference>
<evidence type="ECO:0000256" key="1">
    <source>
        <dbReference type="ARBA" id="ARBA00023002"/>
    </source>
</evidence>
<sequence>RSLNRIIGKSGEPLIRKGVDMAMRLMGEQFVTGETIAEALANARKLEDKGFRYSYDMLGEAALTADDAQAYMVSYQQAIHAIGKASNGRGIYEGPGISIKLSALHPRYSRAQYDRAMEELYPRLKSLTLLARQYDIGINIDAEEADRLEISLDLLEKLCFEPELAGWNGIGFVIQAYQKRCPFVIDYLIDLATRSRRRLMIRLVKGAYWDSEIKRAQMDGLEGYPVYTRKVYTDVSYLACAKKLLAVP</sequence>
<proteinExistence type="predicted"/>
<comment type="caution">
    <text evidence="3">The sequence shown here is derived from an EMBL/GenBank/DDBJ whole genome shotgun (WGS) entry which is preliminary data.</text>
</comment>
<dbReference type="InterPro" id="IPR024089">
    <property type="entry name" value="PRODH_PutA_dom_I/II"/>
</dbReference>
<feature type="non-terminal residue" evidence="3">
    <location>
        <position position="248"/>
    </location>
</feature>
<dbReference type="Pfam" id="PF01619">
    <property type="entry name" value="Pro_dh"/>
    <property type="match status" value="1"/>
</dbReference>
<protein>
    <submittedName>
        <fullName evidence="3">Proline dehydrogenase family protein</fullName>
    </submittedName>
</protein>